<reference evidence="1 2" key="1">
    <citation type="submission" date="2016-04" db="EMBL/GenBank/DDBJ databases">
        <title>A degradative enzymes factory behind the ericoid mycorrhizal symbiosis.</title>
        <authorList>
            <consortium name="DOE Joint Genome Institute"/>
            <person name="Martino E."/>
            <person name="Morin E."/>
            <person name="Grelet G."/>
            <person name="Kuo A."/>
            <person name="Kohler A."/>
            <person name="Daghino S."/>
            <person name="Barry K."/>
            <person name="Choi C."/>
            <person name="Cichocki N."/>
            <person name="Clum A."/>
            <person name="Copeland A."/>
            <person name="Hainaut M."/>
            <person name="Haridas S."/>
            <person name="Labutti K."/>
            <person name="Lindquist E."/>
            <person name="Lipzen A."/>
            <person name="Khouja H.-R."/>
            <person name="Murat C."/>
            <person name="Ohm R."/>
            <person name="Olson A."/>
            <person name="Spatafora J."/>
            <person name="Veneault-Fourrey C."/>
            <person name="Henrissat B."/>
            <person name="Grigoriev I."/>
            <person name="Martin F."/>
            <person name="Perotto S."/>
        </authorList>
    </citation>
    <scope>NUCLEOTIDE SEQUENCE [LARGE SCALE GENOMIC DNA]</scope>
    <source>
        <strain evidence="1 2">F</strain>
    </source>
</reference>
<accession>A0A2J6S717</accession>
<name>A0A2J6S717_HYAVF</name>
<evidence type="ECO:0000313" key="2">
    <source>
        <dbReference type="Proteomes" id="UP000235786"/>
    </source>
</evidence>
<keyword evidence="2" id="KW-1185">Reference proteome</keyword>
<evidence type="ECO:0000313" key="1">
    <source>
        <dbReference type="EMBL" id="PMD46558.1"/>
    </source>
</evidence>
<dbReference type="AlphaFoldDB" id="A0A2J6S717"/>
<sequence length="72" mass="7829">MQRDGLFLQQLPLHSGTVLATMICGSPRSIGFFESGLVLLKGVEVLRQMLSSLTKTRQARGDLGRNAKVSNV</sequence>
<dbReference type="Proteomes" id="UP000235786">
    <property type="component" value="Unassembled WGS sequence"/>
</dbReference>
<gene>
    <name evidence="1" type="ORF">L207DRAFT_216296</name>
</gene>
<proteinExistence type="predicted"/>
<protein>
    <submittedName>
        <fullName evidence="1">Uncharacterized protein</fullName>
    </submittedName>
</protein>
<organism evidence="1 2">
    <name type="scientific">Hyaloscypha variabilis (strain UAMH 11265 / GT02V1 / F)</name>
    <name type="common">Meliniomyces variabilis</name>
    <dbReference type="NCBI Taxonomy" id="1149755"/>
    <lineage>
        <taxon>Eukaryota</taxon>
        <taxon>Fungi</taxon>
        <taxon>Dikarya</taxon>
        <taxon>Ascomycota</taxon>
        <taxon>Pezizomycotina</taxon>
        <taxon>Leotiomycetes</taxon>
        <taxon>Helotiales</taxon>
        <taxon>Hyaloscyphaceae</taxon>
        <taxon>Hyaloscypha</taxon>
        <taxon>Hyaloscypha variabilis</taxon>
    </lineage>
</organism>
<dbReference type="EMBL" id="KZ613939">
    <property type="protein sequence ID" value="PMD46558.1"/>
    <property type="molecule type" value="Genomic_DNA"/>
</dbReference>